<name>A0A0C9T7H6_PAXIN</name>
<dbReference type="HOGENOM" id="CLU_119662_0_0_1"/>
<evidence type="ECO:0000313" key="1">
    <source>
        <dbReference type="EMBL" id="KIJ07133.1"/>
    </source>
</evidence>
<protein>
    <submittedName>
        <fullName evidence="1">Uncharacterized protein</fullName>
    </submittedName>
</protein>
<reference evidence="2" key="2">
    <citation type="submission" date="2015-01" db="EMBL/GenBank/DDBJ databases">
        <title>Evolutionary Origins and Diversification of the Mycorrhizal Mutualists.</title>
        <authorList>
            <consortium name="DOE Joint Genome Institute"/>
            <consortium name="Mycorrhizal Genomics Consortium"/>
            <person name="Kohler A."/>
            <person name="Kuo A."/>
            <person name="Nagy L.G."/>
            <person name="Floudas D."/>
            <person name="Copeland A."/>
            <person name="Barry K.W."/>
            <person name="Cichocki N."/>
            <person name="Veneault-Fourrey C."/>
            <person name="LaButti K."/>
            <person name="Lindquist E.A."/>
            <person name="Lipzen A."/>
            <person name="Lundell T."/>
            <person name="Morin E."/>
            <person name="Murat C."/>
            <person name="Riley R."/>
            <person name="Ohm R."/>
            <person name="Sun H."/>
            <person name="Tunlid A."/>
            <person name="Henrissat B."/>
            <person name="Grigoriev I.V."/>
            <person name="Hibbett D.S."/>
            <person name="Martin F."/>
        </authorList>
    </citation>
    <scope>NUCLEOTIDE SEQUENCE [LARGE SCALE GENOMIC DNA]</scope>
    <source>
        <strain evidence="2">ATCC 200175</strain>
    </source>
</reference>
<proteinExistence type="predicted"/>
<reference evidence="1 2" key="1">
    <citation type="submission" date="2014-06" db="EMBL/GenBank/DDBJ databases">
        <authorList>
            <consortium name="DOE Joint Genome Institute"/>
            <person name="Kuo A."/>
            <person name="Kohler A."/>
            <person name="Nagy L.G."/>
            <person name="Floudas D."/>
            <person name="Copeland A."/>
            <person name="Barry K.W."/>
            <person name="Cichocki N."/>
            <person name="Veneault-Fourrey C."/>
            <person name="LaButti K."/>
            <person name="Lindquist E.A."/>
            <person name="Lipzen A."/>
            <person name="Lundell T."/>
            <person name="Morin E."/>
            <person name="Murat C."/>
            <person name="Sun H."/>
            <person name="Tunlid A."/>
            <person name="Henrissat B."/>
            <person name="Grigoriev I.V."/>
            <person name="Hibbett D.S."/>
            <person name="Martin F."/>
            <person name="Nordberg H.P."/>
            <person name="Cantor M.N."/>
            <person name="Hua S.X."/>
        </authorList>
    </citation>
    <scope>NUCLEOTIDE SEQUENCE [LARGE SCALE GENOMIC DNA]</scope>
    <source>
        <strain evidence="1 2">ATCC 200175</strain>
    </source>
</reference>
<evidence type="ECO:0000313" key="2">
    <source>
        <dbReference type="Proteomes" id="UP000053647"/>
    </source>
</evidence>
<dbReference type="AlphaFoldDB" id="A0A0C9T7H6"/>
<dbReference type="EMBL" id="KN820007">
    <property type="protein sequence ID" value="KIJ07133.1"/>
    <property type="molecule type" value="Genomic_DNA"/>
</dbReference>
<accession>A0A0C9T7H6</accession>
<dbReference type="Proteomes" id="UP000053647">
    <property type="component" value="Unassembled WGS sequence"/>
</dbReference>
<organism evidence="1 2">
    <name type="scientific">Paxillus involutus ATCC 200175</name>
    <dbReference type="NCBI Taxonomy" id="664439"/>
    <lineage>
        <taxon>Eukaryota</taxon>
        <taxon>Fungi</taxon>
        <taxon>Dikarya</taxon>
        <taxon>Basidiomycota</taxon>
        <taxon>Agaricomycotina</taxon>
        <taxon>Agaricomycetes</taxon>
        <taxon>Agaricomycetidae</taxon>
        <taxon>Boletales</taxon>
        <taxon>Paxilineae</taxon>
        <taxon>Paxillaceae</taxon>
        <taxon>Paxillus</taxon>
    </lineage>
</organism>
<dbReference type="OrthoDB" id="2596179at2759"/>
<keyword evidence="2" id="KW-1185">Reference proteome</keyword>
<sequence length="120" mass="13837">MPVPTYLPHILYSTALTSVSIHLLWQRKAAEEDRARHNAQISILEDLTQQLRSGVPTTDEEINILRNLARSHGEGGEGRQQSAPGEIRWMDVIWGRKVAAKDEWEQRDLEQIRRELSKEI</sequence>
<gene>
    <name evidence="1" type="ORF">PAXINDRAFT_19666</name>
</gene>